<dbReference type="PROSITE" id="PS50234">
    <property type="entry name" value="VWFA"/>
    <property type="match status" value="1"/>
</dbReference>
<dbReference type="SUPFAM" id="SSF53850">
    <property type="entry name" value="Periplasmic binding protein-like II"/>
    <property type="match status" value="1"/>
</dbReference>
<dbReference type="EMBL" id="CP001344">
    <property type="protein sequence ID" value="ACL45964.1"/>
    <property type="molecule type" value="Genomic_DNA"/>
</dbReference>
<dbReference type="HOGENOM" id="CLU_476279_0_0_3"/>
<evidence type="ECO:0000259" key="1">
    <source>
        <dbReference type="PROSITE" id="PS50234"/>
    </source>
</evidence>
<dbReference type="PANTHER" id="PTHR10166">
    <property type="entry name" value="VOLTAGE-DEPENDENT CALCIUM CHANNEL SUBUNIT ALPHA-2/DELTA-RELATED"/>
    <property type="match status" value="1"/>
</dbReference>
<dbReference type="Gene3D" id="3.40.190.10">
    <property type="entry name" value="Periplasmic binding protein-like II"/>
    <property type="match status" value="2"/>
</dbReference>
<dbReference type="PANTHER" id="PTHR10166:SF37">
    <property type="entry name" value="STOLID, ISOFORM H"/>
    <property type="match status" value="1"/>
</dbReference>
<dbReference type="AlphaFoldDB" id="B8HSI1"/>
<dbReference type="STRING" id="395961.Cyan7425_3644"/>
<dbReference type="InterPro" id="IPR036465">
    <property type="entry name" value="vWFA_dom_sf"/>
</dbReference>
<dbReference type="eggNOG" id="COG2304">
    <property type="taxonomic scope" value="Bacteria"/>
</dbReference>
<organism evidence="2">
    <name type="scientific">Cyanothece sp. (strain PCC 7425 / ATCC 29141)</name>
    <dbReference type="NCBI Taxonomy" id="395961"/>
    <lineage>
        <taxon>Bacteria</taxon>
        <taxon>Bacillati</taxon>
        <taxon>Cyanobacteriota</taxon>
        <taxon>Cyanophyceae</taxon>
        <taxon>Gomontiellales</taxon>
        <taxon>Cyanothecaceae</taxon>
        <taxon>Cyanothece</taxon>
    </lineage>
</organism>
<dbReference type="InterPro" id="IPR002035">
    <property type="entry name" value="VWF_A"/>
</dbReference>
<feature type="domain" description="VWFA" evidence="1">
    <location>
        <begin position="409"/>
        <end position="585"/>
    </location>
</feature>
<dbReference type="Pfam" id="PF13416">
    <property type="entry name" value="SBP_bac_8"/>
    <property type="match status" value="1"/>
</dbReference>
<dbReference type="InterPro" id="IPR006059">
    <property type="entry name" value="SBP"/>
</dbReference>
<dbReference type="SMART" id="SM00327">
    <property type="entry name" value="VWA"/>
    <property type="match status" value="1"/>
</dbReference>
<protein>
    <submittedName>
        <fullName evidence="2">von Willebrand factor type A</fullName>
    </submittedName>
</protein>
<dbReference type="InterPro" id="IPR051173">
    <property type="entry name" value="Ca_channel_alpha-2/delta"/>
</dbReference>
<dbReference type="eggNOG" id="COG1840">
    <property type="taxonomic scope" value="Bacteria"/>
</dbReference>
<dbReference type="Gene3D" id="3.40.50.410">
    <property type="entry name" value="von Willebrand factor, type A domain"/>
    <property type="match status" value="1"/>
</dbReference>
<reference evidence="2" key="1">
    <citation type="submission" date="2009-01" db="EMBL/GenBank/DDBJ databases">
        <title>Complete sequence of chromosome Cyanothece sp. PCC 7425.</title>
        <authorList>
            <consortium name="US DOE Joint Genome Institute"/>
            <person name="Lucas S."/>
            <person name="Copeland A."/>
            <person name="Lapidus A."/>
            <person name="Glavina del Rio T."/>
            <person name="Dalin E."/>
            <person name="Tice H."/>
            <person name="Bruce D."/>
            <person name="Goodwin L."/>
            <person name="Pitluck S."/>
            <person name="Sims D."/>
            <person name="Meineke L."/>
            <person name="Brettin T."/>
            <person name="Detter J.C."/>
            <person name="Han C."/>
            <person name="Larimer F."/>
            <person name="Land M."/>
            <person name="Hauser L."/>
            <person name="Kyrpides N."/>
            <person name="Ovchinnikova G."/>
            <person name="Liberton M."/>
            <person name="Stoeckel J."/>
            <person name="Banerjee A."/>
            <person name="Singh A."/>
            <person name="Page L."/>
            <person name="Sato H."/>
            <person name="Zhao L."/>
            <person name="Sherman L."/>
            <person name="Pakrasi H."/>
            <person name="Richardson P."/>
        </authorList>
    </citation>
    <scope>NUCLEOTIDE SEQUENCE</scope>
    <source>
        <strain evidence="2">PCC 7425</strain>
    </source>
</reference>
<dbReference type="GO" id="GO:0005245">
    <property type="term" value="F:voltage-gated calcium channel activity"/>
    <property type="evidence" value="ECO:0007669"/>
    <property type="project" value="TreeGrafter"/>
</dbReference>
<dbReference type="GO" id="GO:0005891">
    <property type="term" value="C:voltage-gated calcium channel complex"/>
    <property type="evidence" value="ECO:0007669"/>
    <property type="project" value="TreeGrafter"/>
</dbReference>
<proteinExistence type="predicted"/>
<accession>B8HSI1</accession>
<sequence>MRQMDWQWDVKATLRLWSDRLPIPVRGIQFSFTLLCLGLLGISCASEPEPDKPAGLEVKVLVGSALGDFCQQAASQFNQQQPKLADGGPFYISCQAEGSGDVVENLVNLTQQFKTGSLPADAPQFPTLISVDGEIYQSQLINRMERLFPGQNYIPAITDSPLLANSPMVFMAPANLAPGLAKVDDLFKVLVTAQTHRQIDPNSPPLSIHYVQTAPTRSNSGLQTLVAQFASVSGKRPEQLTVEDINRYAPQVQKIQSHITRYGISTNSLAQAMVKNGPFWATIGSVYEASVIAANSNLAAGQPRYQAIYPKATFSSNMRAILPQAPWVSATEKAAAEQFIEYLRSPAAQAIATNLGLRSGVPGTPLGAKFTAEFGVNPQPKYDSYRPPQPEVVTTMLKSWSDFAKKPSLVVIVVDTSGSMAGEKLANVQNTLNTYINGLSPQDQVALMRFSSDVGTPVVVDGTPAGRDRGLQFISSLRANGNTHLYDATLAARNWLTQNLRSDAINAVLVLTDGEDTGSAISLEQLGPELQKSGFNSDQRISFFTVGYGEEGEFDPQALQQIANVNGGYYSKGDPASIGRLMADLQLEF</sequence>
<name>B8HSI1_CYAP4</name>
<dbReference type="Pfam" id="PF00092">
    <property type="entry name" value="VWA"/>
    <property type="match status" value="1"/>
</dbReference>
<dbReference type="KEGG" id="cyn:Cyan7425_3644"/>
<evidence type="ECO:0000313" key="2">
    <source>
        <dbReference type="EMBL" id="ACL45964.1"/>
    </source>
</evidence>
<gene>
    <name evidence="2" type="ordered locus">Cyan7425_3644</name>
</gene>
<dbReference type="SUPFAM" id="SSF53300">
    <property type="entry name" value="vWA-like"/>
    <property type="match status" value="1"/>
</dbReference>
<dbReference type="CDD" id="cd00198">
    <property type="entry name" value="vWFA"/>
    <property type="match status" value="1"/>
</dbReference>